<gene>
    <name evidence="2" type="ORF">AVDCRST_MAG15-792</name>
</gene>
<accession>A0A6J4NUF2</accession>
<proteinExistence type="predicted"/>
<dbReference type="PROSITE" id="PS51257">
    <property type="entry name" value="PROKAR_LIPOPROTEIN"/>
    <property type="match status" value="1"/>
</dbReference>
<organism evidence="2">
    <name type="scientific">uncultured Rubellimicrobium sp</name>
    <dbReference type="NCBI Taxonomy" id="543078"/>
    <lineage>
        <taxon>Bacteria</taxon>
        <taxon>Pseudomonadati</taxon>
        <taxon>Pseudomonadota</taxon>
        <taxon>Alphaproteobacteria</taxon>
        <taxon>Rhodobacterales</taxon>
        <taxon>Roseobacteraceae</taxon>
        <taxon>Rubellimicrobium</taxon>
        <taxon>environmental samples</taxon>
    </lineage>
</organism>
<sequence length="160" mass="17003">MSATRATAILGLLALGACAQIGAEPVPRMDFSVAPEQLEAGPYAAAYQRTFERSLTEAPFEFGSMSVVATEDGQLNTYQFFPCQGGQGVCSGGPQGPAGRLYRSPDHYVLTGLHGRTFWLGYGGDGYVERNDTYVSLAWNARSLGTGDGTSGPLETPYPH</sequence>
<dbReference type="AlphaFoldDB" id="A0A6J4NUF2"/>
<feature type="signal peptide" evidence="1">
    <location>
        <begin position="1"/>
        <end position="19"/>
    </location>
</feature>
<evidence type="ECO:0000256" key="1">
    <source>
        <dbReference type="SAM" id="SignalP"/>
    </source>
</evidence>
<name>A0A6J4NUF2_9RHOB</name>
<feature type="chain" id="PRO_5027116142" description="Lipoprotein" evidence="1">
    <location>
        <begin position="20"/>
        <end position="160"/>
    </location>
</feature>
<keyword evidence="1" id="KW-0732">Signal</keyword>
<dbReference type="EMBL" id="CADCUU010000111">
    <property type="protein sequence ID" value="CAA9397137.1"/>
    <property type="molecule type" value="Genomic_DNA"/>
</dbReference>
<evidence type="ECO:0000313" key="2">
    <source>
        <dbReference type="EMBL" id="CAA9397137.1"/>
    </source>
</evidence>
<protein>
    <recommendedName>
        <fullName evidence="3">Lipoprotein</fullName>
    </recommendedName>
</protein>
<evidence type="ECO:0008006" key="3">
    <source>
        <dbReference type="Google" id="ProtNLM"/>
    </source>
</evidence>
<reference evidence="2" key="1">
    <citation type="submission" date="2020-02" db="EMBL/GenBank/DDBJ databases">
        <authorList>
            <person name="Meier V. D."/>
        </authorList>
    </citation>
    <scope>NUCLEOTIDE SEQUENCE</scope>
    <source>
        <strain evidence="2">AVDCRST_MAG15</strain>
    </source>
</reference>